<feature type="region of interest" description="Disordered" evidence="1">
    <location>
        <begin position="1"/>
        <end position="23"/>
    </location>
</feature>
<organism evidence="2 3">
    <name type="scientific">Tanacetum coccineum</name>
    <dbReference type="NCBI Taxonomy" id="301880"/>
    <lineage>
        <taxon>Eukaryota</taxon>
        <taxon>Viridiplantae</taxon>
        <taxon>Streptophyta</taxon>
        <taxon>Embryophyta</taxon>
        <taxon>Tracheophyta</taxon>
        <taxon>Spermatophyta</taxon>
        <taxon>Magnoliopsida</taxon>
        <taxon>eudicotyledons</taxon>
        <taxon>Gunneridae</taxon>
        <taxon>Pentapetalae</taxon>
        <taxon>asterids</taxon>
        <taxon>campanulids</taxon>
        <taxon>Asterales</taxon>
        <taxon>Asteraceae</taxon>
        <taxon>Asteroideae</taxon>
        <taxon>Anthemideae</taxon>
        <taxon>Anthemidinae</taxon>
        <taxon>Tanacetum</taxon>
    </lineage>
</organism>
<feature type="compositionally biased region" description="Acidic residues" evidence="1">
    <location>
        <begin position="1"/>
        <end position="14"/>
    </location>
</feature>
<comment type="caution">
    <text evidence="2">The sequence shown here is derived from an EMBL/GenBank/DDBJ whole genome shotgun (WGS) entry which is preliminary data.</text>
</comment>
<proteinExistence type="predicted"/>
<sequence length="116" mass="13204">MSSFDEIDGEDLEDVGITVNRSDGDISEEVECTNTERHDDYDALNLFRLLSKSIDDHVLAYVMGIWTHLVAEIDDAYSKISKLYTVCEKVNPNLERSSKALENAFWLLSQKLAEED</sequence>
<gene>
    <name evidence="2" type="ORF">Tco_0771879</name>
</gene>
<reference evidence="2" key="2">
    <citation type="submission" date="2022-01" db="EMBL/GenBank/DDBJ databases">
        <authorList>
            <person name="Yamashiro T."/>
            <person name="Shiraishi A."/>
            <person name="Satake H."/>
            <person name="Nakayama K."/>
        </authorList>
    </citation>
    <scope>NUCLEOTIDE SEQUENCE</scope>
</reference>
<evidence type="ECO:0000256" key="1">
    <source>
        <dbReference type="SAM" id="MobiDB-lite"/>
    </source>
</evidence>
<evidence type="ECO:0000313" key="3">
    <source>
        <dbReference type="Proteomes" id="UP001151760"/>
    </source>
</evidence>
<dbReference type="EMBL" id="BQNB010011336">
    <property type="protein sequence ID" value="GJS89243.1"/>
    <property type="molecule type" value="Genomic_DNA"/>
</dbReference>
<evidence type="ECO:0000313" key="2">
    <source>
        <dbReference type="EMBL" id="GJS89243.1"/>
    </source>
</evidence>
<keyword evidence="3" id="KW-1185">Reference proteome</keyword>
<dbReference type="Proteomes" id="UP001151760">
    <property type="component" value="Unassembled WGS sequence"/>
</dbReference>
<protein>
    <submittedName>
        <fullName evidence="2">Uncharacterized protein</fullName>
    </submittedName>
</protein>
<reference evidence="2" key="1">
    <citation type="journal article" date="2022" name="Int. J. Mol. Sci.">
        <title>Draft Genome of Tanacetum Coccineum: Genomic Comparison of Closely Related Tanacetum-Family Plants.</title>
        <authorList>
            <person name="Yamashiro T."/>
            <person name="Shiraishi A."/>
            <person name="Nakayama K."/>
            <person name="Satake H."/>
        </authorList>
    </citation>
    <scope>NUCLEOTIDE SEQUENCE</scope>
</reference>
<accession>A0ABQ4ZKC5</accession>
<name>A0ABQ4ZKC5_9ASTR</name>